<evidence type="ECO:0000256" key="3">
    <source>
        <dbReference type="ARBA" id="ARBA00023145"/>
    </source>
</evidence>
<comment type="similarity">
    <text evidence="1">Belongs to the peptidase S45 family.</text>
</comment>
<evidence type="ECO:0000313" key="7">
    <source>
        <dbReference type="Proteomes" id="UP000238157"/>
    </source>
</evidence>
<dbReference type="Pfam" id="PF01804">
    <property type="entry name" value="Penicil_amidase"/>
    <property type="match status" value="1"/>
</dbReference>
<dbReference type="OrthoDB" id="9759796at2"/>
<reference evidence="6 7" key="1">
    <citation type="submission" date="2018-03" db="EMBL/GenBank/DDBJ databases">
        <title>Genomic Encyclopedia of Archaeal and Bacterial Type Strains, Phase II (KMG-II): from individual species to whole genera.</title>
        <authorList>
            <person name="Goeker M."/>
        </authorList>
    </citation>
    <scope>NUCLEOTIDE SEQUENCE [LARGE SCALE GENOMIC DNA]</scope>
    <source>
        <strain evidence="6 7">DSM 27929</strain>
    </source>
</reference>
<dbReference type="InterPro" id="IPR043146">
    <property type="entry name" value="Penicillin_amidase_N_B-knob"/>
</dbReference>
<dbReference type="Gene3D" id="1.10.439.10">
    <property type="entry name" value="Penicillin Amidohydrolase, domain 1"/>
    <property type="match status" value="1"/>
</dbReference>
<dbReference type="PANTHER" id="PTHR34218">
    <property type="entry name" value="PEPTIDASE S45 PENICILLIN AMIDASE"/>
    <property type="match status" value="1"/>
</dbReference>
<dbReference type="AlphaFoldDB" id="A0A2T0WW92"/>
<feature type="active site" description="Nucleophile" evidence="4">
    <location>
        <position position="250"/>
    </location>
</feature>
<dbReference type="RefSeq" id="WP_106132162.1">
    <property type="nucleotide sequence ID" value="NZ_PVTR01000001.1"/>
</dbReference>
<evidence type="ECO:0000256" key="5">
    <source>
        <dbReference type="PIRSR" id="PIRSR001227-2"/>
    </source>
</evidence>
<dbReference type="Proteomes" id="UP000238157">
    <property type="component" value="Unassembled WGS sequence"/>
</dbReference>
<gene>
    <name evidence="6" type="ORF">CLW00_101642</name>
</gene>
<evidence type="ECO:0000256" key="2">
    <source>
        <dbReference type="ARBA" id="ARBA00022801"/>
    </source>
</evidence>
<dbReference type="CDD" id="cd03747">
    <property type="entry name" value="Ntn_PGA_like"/>
    <property type="match status" value="1"/>
</dbReference>
<evidence type="ECO:0000313" key="6">
    <source>
        <dbReference type="EMBL" id="PRY90966.1"/>
    </source>
</evidence>
<feature type="binding site" evidence="5">
    <location>
        <position position="322"/>
    </location>
    <ligand>
        <name>Ca(2+)</name>
        <dbReference type="ChEBI" id="CHEBI:29108"/>
    </ligand>
</feature>
<keyword evidence="5" id="KW-0479">Metal-binding</keyword>
<dbReference type="InterPro" id="IPR014395">
    <property type="entry name" value="Pen/GL7ACA/AHL_acylase"/>
</dbReference>
<dbReference type="GO" id="GO:0016811">
    <property type="term" value="F:hydrolase activity, acting on carbon-nitrogen (but not peptide) bonds, in linear amides"/>
    <property type="evidence" value="ECO:0007669"/>
    <property type="project" value="InterPro"/>
</dbReference>
<keyword evidence="2" id="KW-0378">Hydrolase</keyword>
<dbReference type="Gene3D" id="1.10.1400.10">
    <property type="match status" value="1"/>
</dbReference>
<keyword evidence="7" id="KW-1185">Reference proteome</keyword>
<dbReference type="GO" id="GO:0046872">
    <property type="term" value="F:metal ion binding"/>
    <property type="evidence" value="ECO:0007669"/>
    <property type="project" value="UniProtKB-KW"/>
</dbReference>
<dbReference type="SUPFAM" id="SSF56235">
    <property type="entry name" value="N-terminal nucleophile aminohydrolases (Ntn hydrolases)"/>
    <property type="match status" value="1"/>
</dbReference>
<sequence>MKKLIFFLVILFFLFFTGYQVVKYQFGPKYSGEITLTGLNSETEVYFDDYGIPHIYAGSAEDAYQTLGYVHAQDRLFQMEMMRRVGTGTLAELLGEDLLDVDKFFRTLGIPKHAQWSADEWEKTGPSEIKIAVNAYIAGVNTFIKEGKLPLEYTLLGNTPRPYTIEDMHGIIGYMSFTFAMAMKTDPLVTKVARDLGPDYLNVLSVHTLPEHHVIPNQNKKSGKEDGKNLDKSSLQKLLNNLPVPLIEGSNSWVIGPNRTASGEVLFLNDTHIGFAQPSVWYEAHLEYPDFSYYGNHLAGIPFGLVGHTRQHSMGLTMFENDDQDFFEEKLNPDNPNETVYGKEFRPIISRIEEIPVKGQDPVSFEIKESVHGPIMNEVLPEIGKVTSNPVASWWVYVLEPTKALEATWRMSRSKDIKEFEEGAKLIHAPGLNVMYGDKAGNIAWWATAKLPIRPEHVNSKIFLDGSNPEDEPQGWMPFEENPMSINPPEGFVATANNQPDTLINGTFFPGYYYPGDRWNRIAQTIISRTDWDQNNIKDLQLEVVNETHSSLATIMADNVFLKDFENHKEIMALLATWKGNHDLDSRAPTIYYKWLYHTLHAMMADELGEEWFDNFLETFLYIRSVSKLIKTENSPWWNNINTPEIESRSKILTDAFNKTMAELSEQLGDDKKKWVWEKAVVLEHPHPLGAKQPLDKIFNVKAPAVPANEESVNKLAFKLNPDGIYHVKSGPAMRIILDFANVEASESILPTGQSGNLFSPWYSDQAEMFAKGQYRPQLMNENQIKSNSKKKIVFKKD</sequence>
<protein>
    <submittedName>
        <fullName evidence="6">Penicillin amidase</fullName>
    </submittedName>
</protein>
<dbReference type="PANTHER" id="PTHR34218:SF5">
    <property type="entry name" value="PENICILLIN ACYLASE FAMILY PROTEIN"/>
    <property type="match status" value="1"/>
</dbReference>
<dbReference type="GO" id="GO:0017000">
    <property type="term" value="P:antibiotic biosynthetic process"/>
    <property type="evidence" value="ECO:0007669"/>
    <property type="project" value="InterPro"/>
</dbReference>
<name>A0A2T0WW92_9BACT</name>
<keyword evidence="5" id="KW-0106">Calcium</keyword>
<dbReference type="PIRSF" id="PIRSF001227">
    <property type="entry name" value="Pen_acylase"/>
    <property type="match status" value="1"/>
</dbReference>
<dbReference type="InterPro" id="IPR023343">
    <property type="entry name" value="Penicillin_amidase_dom1"/>
</dbReference>
<dbReference type="InterPro" id="IPR002692">
    <property type="entry name" value="S45"/>
</dbReference>
<evidence type="ECO:0000256" key="1">
    <source>
        <dbReference type="ARBA" id="ARBA00006586"/>
    </source>
</evidence>
<dbReference type="InterPro" id="IPR043147">
    <property type="entry name" value="Penicillin_amidase_A-knob"/>
</dbReference>
<feature type="binding site" evidence="5">
    <location>
        <position position="325"/>
    </location>
    <ligand>
        <name>Ca(2+)</name>
        <dbReference type="ChEBI" id="CHEBI:29108"/>
    </ligand>
</feature>
<proteinExistence type="inferred from homology"/>
<organism evidence="6 7">
    <name type="scientific">Mongoliibacter ruber</name>
    <dbReference type="NCBI Taxonomy" id="1750599"/>
    <lineage>
        <taxon>Bacteria</taxon>
        <taxon>Pseudomonadati</taxon>
        <taxon>Bacteroidota</taxon>
        <taxon>Cytophagia</taxon>
        <taxon>Cytophagales</taxon>
        <taxon>Cyclobacteriaceae</taxon>
        <taxon>Mongoliibacter</taxon>
    </lineage>
</organism>
<comment type="caution">
    <text evidence="6">The sequence shown here is derived from an EMBL/GenBank/DDBJ whole genome shotgun (WGS) entry which is preliminary data.</text>
</comment>
<dbReference type="EMBL" id="PVTR01000001">
    <property type="protein sequence ID" value="PRY90966.1"/>
    <property type="molecule type" value="Genomic_DNA"/>
</dbReference>
<comment type="cofactor">
    <cofactor evidence="5">
        <name>Ca(2+)</name>
        <dbReference type="ChEBI" id="CHEBI:29108"/>
    </cofactor>
    <text evidence="5">Binds 1 Ca(2+) ion per dimer.</text>
</comment>
<dbReference type="InterPro" id="IPR029055">
    <property type="entry name" value="Ntn_hydrolases_N"/>
</dbReference>
<dbReference type="Gene3D" id="3.60.20.10">
    <property type="entry name" value="Glutamine Phosphoribosylpyrophosphate, subunit 1, domain 1"/>
    <property type="match status" value="1"/>
</dbReference>
<accession>A0A2T0WW92</accession>
<dbReference type="Gene3D" id="2.30.120.10">
    <property type="match status" value="1"/>
</dbReference>
<keyword evidence="3" id="KW-0865">Zymogen</keyword>
<evidence type="ECO:0000256" key="4">
    <source>
        <dbReference type="PIRSR" id="PIRSR001227-1"/>
    </source>
</evidence>